<dbReference type="GO" id="GO:0000160">
    <property type="term" value="P:phosphorelay signal transduction system"/>
    <property type="evidence" value="ECO:0007669"/>
    <property type="project" value="InterPro"/>
</dbReference>
<protein>
    <submittedName>
        <fullName evidence="3">Response regulator</fullName>
    </submittedName>
</protein>
<comment type="caution">
    <text evidence="3">The sequence shown here is derived from an EMBL/GenBank/DDBJ whole genome shotgun (WGS) entry which is preliminary data.</text>
</comment>
<keyword evidence="4" id="KW-1185">Reference proteome</keyword>
<dbReference type="SMART" id="SM00448">
    <property type="entry name" value="REC"/>
    <property type="match status" value="1"/>
</dbReference>
<feature type="domain" description="Response regulatory" evidence="2">
    <location>
        <begin position="4"/>
        <end position="118"/>
    </location>
</feature>
<proteinExistence type="predicted"/>
<organism evidence="3 4">
    <name type="scientific">Sphingomonas ginsenosidimutans</name>
    <dbReference type="NCBI Taxonomy" id="862134"/>
    <lineage>
        <taxon>Bacteria</taxon>
        <taxon>Pseudomonadati</taxon>
        <taxon>Pseudomonadota</taxon>
        <taxon>Alphaproteobacteria</taxon>
        <taxon>Sphingomonadales</taxon>
        <taxon>Sphingomonadaceae</taxon>
        <taxon>Sphingomonas</taxon>
    </lineage>
</organism>
<name>A0A2A4HZ73_9SPHN</name>
<dbReference type="EMBL" id="NWVD01000003">
    <property type="protein sequence ID" value="PCG08978.1"/>
    <property type="molecule type" value="Genomic_DNA"/>
</dbReference>
<dbReference type="SUPFAM" id="SSF52172">
    <property type="entry name" value="CheY-like"/>
    <property type="match status" value="1"/>
</dbReference>
<dbReference type="RefSeq" id="WP_066489368.1">
    <property type="nucleotide sequence ID" value="NZ_JAIEOT010000056.1"/>
</dbReference>
<dbReference type="PROSITE" id="PS50110">
    <property type="entry name" value="RESPONSE_REGULATORY"/>
    <property type="match status" value="1"/>
</dbReference>
<dbReference type="AlphaFoldDB" id="A0A2A4HZ73"/>
<evidence type="ECO:0000256" key="1">
    <source>
        <dbReference type="PROSITE-ProRule" id="PRU00169"/>
    </source>
</evidence>
<keyword evidence="1" id="KW-0597">Phosphoprotein</keyword>
<dbReference type="InterPro" id="IPR001789">
    <property type="entry name" value="Sig_transdc_resp-reg_receiver"/>
</dbReference>
<evidence type="ECO:0000313" key="3">
    <source>
        <dbReference type="EMBL" id="PCG08978.1"/>
    </source>
</evidence>
<sequence>MAKPVLLVEDELFVALDVQMTVEDAGLSVDGPYSSLAEALDAMERQPPGFYLCAILDVRLRDGEVFPAADRLAKAGVPIIFHSGHADRQGLEDRYPGALVCAKPCAPRMLRARLDDVIQATG</sequence>
<evidence type="ECO:0000259" key="2">
    <source>
        <dbReference type="PROSITE" id="PS50110"/>
    </source>
</evidence>
<dbReference type="Gene3D" id="3.40.50.2300">
    <property type="match status" value="1"/>
</dbReference>
<accession>A0A2A4HZ73</accession>
<reference evidence="3 4" key="1">
    <citation type="submission" date="2017-09" db="EMBL/GenBank/DDBJ databases">
        <title>Sphingomonas ginsenosidimutans KACC 14949, whole genome shotgun sequence.</title>
        <authorList>
            <person name="Feng G."/>
            <person name="Zhu H."/>
        </authorList>
    </citation>
    <scope>NUCLEOTIDE SEQUENCE [LARGE SCALE GENOMIC DNA]</scope>
    <source>
        <strain evidence="3 4">KACC 14949</strain>
    </source>
</reference>
<dbReference type="Proteomes" id="UP000218784">
    <property type="component" value="Unassembled WGS sequence"/>
</dbReference>
<dbReference type="InterPro" id="IPR011006">
    <property type="entry name" value="CheY-like_superfamily"/>
</dbReference>
<gene>
    <name evidence="3" type="ORF">COA17_08685</name>
</gene>
<feature type="modified residue" description="4-aspartylphosphate" evidence="1">
    <location>
        <position position="57"/>
    </location>
</feature>
<evidence type="ECO:0000313" key="4">
    <source>
        <dbReference type="Proteomes" id="UP000218784"/>
    </source>
</evidence>